<reference evidence="2 3" key="1">
    <citation type="submission" date="2021-06" db="EMBL/GenBank/DDBJ databases">
        <title>Caerostris extrusa draft genome.</title>
        <authorList>
            <person name="Kono N."/>
            <person name="Arakawa K."/>
        </authorList>
    </citation>
    <scope>NUCLEOTIDE SEQUENCE [LARGE SCALE GENOMIC DNA]</scope>
</reference>
<name>A0AAV4QHY8_CAEEX</name>
<evidence type="ECO:0000256" key="1">
    <source>
        <dbReference type="SAM" id="MobiDB-lite"/>
    </source>
</evidence>
<feature type="region of interest" description="Disordered" evidence="1">
    <location>
        <begin position="106"/>
        <end position="132"/>
    </location>
</feature>
<protein>
    <submittedName>
        <fullName evidence="2">Uncharacterized protein</fullName>
    </submittedName>
</protein>
<dbReference type="AlphaFoldDB" id="A0AAV4QHY8"/>
<proteinExistence type="predicted"/>
<keyword evidence="3" id="KW-1185">Reference proteome</keyword>
<sequence length="156" mass="17037">MSCIINWSSSSITNGHTSSIGHHLQQQMAIINWSYLQLVIIFIFNNKWPCIINWSSSSTTNCHASTTNGTQKWHCLEKSEIKIAAQTNNASSTGILHYQQHASSTINGHASSTTNGHASSTKNGHGSSTTNRNQKWHCLQNMGDNAGLPNGTFPNI</sequence>
<gene>
    <name evidence="2" type="ORF">CEXT_757051</name>
</gene>
<dbReference type="Proteomes" id="UP001054945">
    <property type="component" value="Unassembled WGS sequence"/>
</dbReference>
<evidence type="ECO:0000313" key="3">
    <source>
        <dbReference type="Proteomes" id="UP001054945"/>
    </source>
</evidence>
<organism evidence="2 3">
    <name type="scientific">Caerostris extrusa</name>
    <name type="common">Bark spider</name>
    <name type="synonym">Caerostris bankana</name>
    <dbReference type="NCBI Taxonomy" id="172846"/>
    <lineage>
        <taxon>Eukaryota</taxon>
        <taxon>Metazoa</taxon>
        <taxon>Ecdysozoa</taxon>
        <taxon>Arthropoda</taxon>
        <taxon>Chelicerata</taxon>
        <taxon>Arachnida</taxon>
        <taxon>Araneae</taxon>
        <taxon>Araneomorphae</taxon>
        <taxon>Entelegynae</taxon>
        <taxon>Araneoidea</taxon>
        <taxon>Araneidae</taxon>
        <taxon>Caerostris</taxon>
    </lineage>
</organism>
<evidence type="ECO:0000313" key="2">
    <source>
        <dbReference type="EMBL" id="GIY07721.1"/>
    </source>
</evidence>
<dbReference type="EMBL" id="BPLR01006144">
    <property type="protein sequence ID" value="GIY07721.1"/>
    <property type="molecule type" value="Genomic_DNA"/>
</dbReference>
<accession>A0AAV4QHY8</accession>
<comment type="caution">
    <text evidence="2">The sequence shown here is derived from an EMBL/GenBank/DDBJ whole genome shotgun (WGS) entry which is preliminary data.</text>
</comment>